<gene>
    <name evidence="1" type="ORF">MYP_3663</name>
</gene>
<comment type="caution">
    <text evidence="1">The sequence shown here is derived from an EMBL/GenBank/DDBJ whole genome shotgun (WGS) entry which is preliminary data.</text>
</comment>
<protein>
    <recommendedName>
        <fullName evidence="3">Gliding motility-associated C-terminal domain-containing protein</fullName>
    </recommendedName>
</protein>
<dbReference type="RefSeq" id="WP_052430316.1">
    <property type="nucleotide sequence ID" value="NZ_BBLT01000008.1"/>
</dbReference>
<organism evidence="1 2">
    <name type="scientific">Sporocytophaga myxococcoides</name>
    <dbReference type="NCBI Taxonomy" id="153721"/>
    <lineage>
        <taxon>Bacteria</taxon>
        <taxon>Pseudomonadati</taxon>
        <taxon>Bacteroidota</taxon>
        <taxon>Cytophagia</taxon>
        <taxon>Cytophagales</taxon>
        <taxon>Cytophagaceae</taxon>
        <taxon>Sporocytophaga</taxon>
    </lineage>
</organism>
<sequence length="592" mass="66767">MRLYFDKLNAAPGLIDADITIKTNIFRKSDNVQVGTQELVRGIDYERVKYATEECDFLERGVQETLNLKYKANIFLDPAIYDDPGGYYIVWERCCRNGEIKNIVDPDKAGQVFYLEFPPVRRGGRPFVNSSPVFDDMVADYFCRNQMNTFNFGGYDLDGDSLVYTLVTPLNGHASIYGEVSPDPKPAPYDPIIWMSGYSASNMIKGNPALKVDQRTGVLSVNPSEANNRLFVVSMIVDEYRNNRKIGQVRRDYQFLVKNCPVNLGPKVDIEKPKGPDTEFRGDTFVVKLNEIKAFELLLSDSSTTVLNRPANIHISKISTNLPPSIFTPPGPQQLRPGVNDTVRAPFVFNPCDKLLIEEEKLFDLDIVVSDDGCPHPRTDTLKIKVLIIPPPENPAPILQFDPGGKTIDVFPGSSNRINVIGLDSADFMYLSATGVDFNLEDKGMFFTNINGKDSIANPLLWMPDCDELNPGVFNVVFKLKDSSCVYSHQVYDTLTLRVKDSETQVDKVDPKNLITPNGDNRNDTYTIPDLYGGNCEYHFKGIEIYNRWGSRVFKSEDPGFSWDPAGYPDGIYYYVVDLNKKKIKGWLEVMR</sequence>
<dbReference type="Proteomes" id="UP000030185">
    <property type="component" value="Unassembled WGS sequence"/>
</dbReference>
<accession>A0A098LIZ8</accession>
<evidence type="ECO:0000313" key="2">
    <source>
        <dbReference type="Proteomes" id="UP000030185"/>
    </source>
</evidence>
<dbReference type="AlphaFoldDB" id="A0A098LIZ8"/>
<name>A0A098LIZ8_9BACT</name>
<evidence type="ECO:0000313" key="1">
    <source>
        <dbReference type="EMBL" id="GAL86434.1"/>
    </source>
</evidence>
<dbReference type="EMBL" id="BBLT01000008">
    <property type="protein sequence ID" value="GAL86434.1"/>
    <property type="molecule type" value="Genomic_DNA"/>
</dbReference>
<dbReference type="eggNOG" id="COG3291">
    <property type="taxonomic scope" value="Bacteria"/>
</dbReference>
<proteinExistence type="predicted"/>
<evidence type="ECO:0008006" key="3">
    <source>
        <dbReference type="Google" id="ProtNLM"/>
    </source>
</evidence>
<keyword evidence="2" id="KW-1185">Reference proteome</keyword>
<dbReference type="eggNOG" id="COG1361">
    <property type="taxonomic scope" value="Bacteria"/>
</dbReference>
<dbReference type="STRING" id="153721.MYP_3663"/>
<reference evidence="1 2" key="1">
    <citation type="submission" date="2014-09" db="EMBL/GenBank/DDBJ databases">
        <title>Sporocytophaga myxococcoides PG-01 genome sequencing.</title>
        <authorList>
            <person name="Liu L."/>
            <person name="Gao P.J."/>
            <person name="Chen G.J."/>
            <person name="Wang L.S."/>
        </authorList>
    </citation>
    <scope>NUCLEOTIDE SEQUENCE [LARGE SCALE GENOMIC DNA]</scope>
    <source>
        <strain evidence="1 2">PG-01</strain>
    </source>
</reference>
<dbReference type="Pfam" id="PF13585">
    <property type="entry name" value="CHU_C"/>
    <property type="match status" value="1"/>
</dbReference>